<dbReference type="RefSeq" id="WP_015447344.1">
    <property type="nucleotide sequence ID" value="NC_020541.1"/>
</dbReference>
<feature type="transmembrane region" description="Helical" evidence="2">
    <location>
        <begin position="139"/>
        <end position="159"/>
    </location>
</feature>
<dbReference type="STRING" id="666685.R2APBS1_1372"/>
<evidence type="ECO:0000313" key="4">
    <source>
        <dbReference type="EMBL" id="AGG88523.1"/>
    </source>
</evidence>
<dbReference type="GO" id="GO:0003677">
    <property type="term" value="F:DNA binding"/>
    <property type="evidence" value="ECO:0007669"/>
    <property type="project" value="InterPro"/>
</dbReference>
<evidence type="ECO:0000256" key="1">
    <source>
        <dbReference type="ARBA" id="ARBA00023012"/>
    </source>
</evidence>
<keyword evidence="2" id="KW-1133">Transmembrane helix</keyword>
<dbReference type="PANTHER" id="PTHR37299">
    <property type="entry name" value="TRANSCRIPTIONAL REGULATOR-RELATED"/>
    <property type="match status" value="1"/>
</dbReference>
<feature type="transmembrane region" description="Helical" evidence="2">
    <location>
        <begin position="20"/>
        <end position="38"/>
    </location>
</feature>
<proteinExistence type="predicted"/>
<accession>M4NFW8</accession>
<dbReference type="SMART" id="SM00850">
    <property type="entry name" value="LytTR"/>
    <property type="match status" value="1"/>
</dbReference>
<dbReference type="eggNOG" id="COG3279">
    <property type="taxonomic scope" value="Bacteria"/>
</dbReference>
<keyword evidence="2" id="KW-0472">Membrane</keyword>
<evidence type="ECO:0000313" key="5">
    <source>
        <dbReference type="Proteomes" id="UP000011859"/>
    </source>
</evidence>
<dbReference type="Pfam" id="PF04397">
    <property type="entry name" value="LytTR"/>
    <property type="match status" value="1"/>
</dbReference>
<dbReference type="Gene3D" id="2.40.50.1020">
    <property type="entry name" value="LytTr DNA-binding domain"/>
    <property type="match status" value="1"/>
</dbReference>
<dbReference type="Proteomes" id="UP000011859">
    <property type="component" value="Chromosome"/>
</dbReference>
<feature type="transmembrane region" description="Helical" evidence="2">
    <location>
        <begin position="58"/>
        <end position="78"/>
    </location>
</feature>
<dbReference type="OrthoDB" id="5949075at2"/>
<evidence type="ECO:0000259" key="3">
    <source>
        <dbReference type="PROSITE" id="PS50930"/>
    </source>
</evidence>
<dbReference type="AlphaFoldDB" id="M4NFW8"/>
<reference evidence="4 5" key="1">
    <citation type="submission" date="2012-04" db="EMBL/GenBank/DDBJ databases">
        <title>Complete genome of Rhodanobacter sp. 2APBS1.</title>
        <authorList>
            <consortium name="US DOE Joint Genome Institute"/>
            <person name="Huntemann M."/>
            <person name="Wei C.-L."/>
            <person name="Han J."/>
            <person name="Detter J.C."/>
            <person name="Han C."/>
            <person name="Tapia R."/>
            <person name="Munk A.C.C."/>
            <person name="Chen A."/>
            <person name="Krypides N."/>
            <person name="Mavromatis K."/>
            <person name="Markowitz V."/>
            <person name="Szeto E."/>
            <person name="Ivanova N."/>
            <person name="Mikhailova N."/>
            <person name="Ovchinnikova G."/>
            <person name="Pagani I."/>
            <person name="Pati A."/>
            <person name="Goodwin L."/>
            <person name="Peters L."/>
            <person name="Pitluck S."/>
            <person name="Woyke T."/>
            <person name="Prakash O."/>
            <person name="Elkins J."/>
            <person name="Brown S."/>
            <person name="Palumbo A."/>
            <person name="Hemme C."/>
            <person name="Zhou J."/>
            <person name="Watson D."/>
            <person name="Jardine P."/>
            <person name="Kostka J."/>
            <person name="Green S."/>
        </authorList>
    </citation>
    <scope>NUCLEOTIDE SEQUENCE [LARGE SCALE GENOMIC DNA]</scope>
    <source>
        <strain evidence="4 5">2APBS1</strain>
    </source>
</reference>
<dbReference type="EMBL" id="CP003470">
    <property type="protein sequence ID" value="AGG88523.1"/>
    <property type="molecule type" value="Genomic_DNA"/>
</dbReference>
<feature type="domain" description="HTH LytTR-type" evidence="3">
    <location>
        <begin position="184"/>
        <end position="288"/>
    </location>
</feature>
<dbReference type="KEGG" id="rhd:R2APBS1_1372"/>
<organism evidence="4 5">
    <name type="scientific">Rhodanobacter denitrificans</name>
    <dbReference type="NCBI Taxonomy" id="666685"/>
    <lineage>
        <taxon>Bacteria</taxon>
        <taxon>Pseudomonadati</taxon>
        <taxon>Pseudomonadota</taxon>
        <taxon>Gammaproteobacteria</taxon>
        <taxon>Lysobacterales</taxon>
        <taxon>Rhodanobacteraceae</taxon>
        <taxon>Rhodanobacter</taxon>
    </lineage>
</organism>
<keyword evidence="2" id="KW-0812">Transmembrane</keyword>
<dbReference type="HOGENOM" id="CLU_065817_0_0_6"/>
<gene>
    <name evidence="4" type="ORF">R2APBS1_1372</name>
</gene>
<dbReference type="PROSITE" id="PS50930">
    <property type="entry name" value="HTH_LYTTR"/>
    <property type="match status" value="1"/>
</dbReference>
<keyword evidence="1" id="KW-0902">Two-component regulatory system</keyword>
<evidence type="ECO:0000256" key="2">
    <source>
        <dbReference type="SAM" id="Phobius"/>
    </source>
</evidence>
<dbReference type="PANTHER" id="PTHR37299:SF1">
    <property type="entry name" value="STAGE 0 SPORULATION PROTEIN A HOMOLOG"/>
    <property type="match status" value="1"/>
</dbReference>
<dbReference type="InterPro" id="IPR046947">
    <property type="entry name" value="LytR-like"/>
</dbReference>
<feature type="transmembrane region" description="Helical" evidence="2">
    <location>
        <begin position="98"/>
        <end position="119"/>
    </location>
</feature>
<dbReference type="GO" id="GO:0000156">
    <property type="term" value="F:phosphorelay response regulator activity"/>
    <property type="evidence" value="ECO:0007669"/>
    <property type="project" value="InterPro"/>
</dbReference>
<dbReference type="InterPro" id="IPR007492">
    <property type="entry name" value="LytTR_DNA-bd_dom"/>
</dbReference>
<name>M4NFW8_9GAMM</name>
<sequence length="289" mass="32815">MTDHFALEFRRLFDPPRHRLAPLFSGFLYWLAFLLVLEPGNVLRASQAGYALPLGLETVRITGAAVLGATVTPLLTWLTNRLPLTEGTRLWQRALIHLICNVCLAFLLIVISCFLAAWGFEQQIVPSFAEVNSQLAANWTLLVFALCAFTTIVHLVRFIRRKGGVTAATATNAVATETTRGERIPIKTRGRLRFLEQASIDWLETQGNYLALHSGPNTQLVRQTLTDFEKDLDTSRFIRIHRRLIVAIDRIEEMKPLPNGDALLRLRNGHELRMSRSYRDEVVRRWSEG</sequence>
<protein>
    <submittedName>
        <fullName evidence="4">Response regulator of the LytR/AlgR family</fullName>
    </submittedName>
</protein>
<keyword evidence="5" id="KW-1185">Reference proteome</keyword>